<dbReference type="AlphaFoldDB" id="A0A154PPP3"/>
<proteinExistence type="predicted"/>
<feature type="compositionally biased region" description="Low complexity" evidence="1">
    <location>
        <begin position="1"/>
        <end position="15"/>
    </location>
</feature>
<feature type="compositionally biased region" description="Polar residues" evidence="1">
    <location>
        <begin position="16"/>
        <end position="27"/>
    </location>
</feature>
<feature type="region of interest" description="Disordered" evidence="1">
    <location>
        <begin position="75"/>
        <end position="94"/>
    </location>
</feature>
<gene>
    <name evidence="2" type="ORF">WN55_05743</name>
</gene>
<dbReference type="EMBL" id="KQ435012">
    <property type="protein sequence ID" value="KZC13839.1"/>
    <property type="molecule type" value="Genomic_DNA"/>
</dbReference>
<sequence>MNDTSSSSSSHSTVSEDTAQSNSENNMRVYQNVKLNLQDILNHLKKSDINFRALEEKMIMTAKLVNTILQESSSVKLSNTTLQESSSDKEVSSE</sequence>
<accession>A0A154PPP3</accession>
<evidence type="ECO:0000256" key="1">
    <source>
        <dbReference type="SAM" id="MobiDB-lite"/>
    </source>
</evidence>
<evidence type="ECO:0000313" key="2">
    <source>
        <dbReference type="EMBL" id="KZC13839.1"/>
    </source>
</evidence>
<protein>
    <submittedName>
        <fullName evidence="2">Uncharacterized protein</fullName>
    </submittedName>
</protein>
<feature type="compositionally biased region" description="Polar residues" evidence="1">
    <location>
        <begin position="75"/>
        <end position="85"/>
    </location>
</feature>
<dbReference type="Proteomes" id="UP000076502">
    <property type="component" value="Unassembled WGS sequence"/>
</dbReference>
<evidence type="ECO:0000313" key="3">
    <source>
        <dbReference type="Proteomes" id="UP000076502"/>
    </source>
</evidence>
<reference evidence="2 3" key="1">
    <citation type="submission" date="2015-07" db="EMBL/GenBank/DDBJ databases">
        <title>The genome of Dufourea novaeangliae.</title>
        <authorList>
            <person name="Pan H."/>
            <person name="Kapheim K."/>
        </authorList>
    </citation>
    <scope>NUCLEOTIDE SEQUENCE [LARGE SCALE GENOMIC DNA]</scope>
    <source>
        <strain evidence="2">0120121106</strain>
        <tissue evidence="2">Whole body</tissue>
    </source>
</reference>
<name>A0A154PPP3_DUFNO</name>
<organism evidence="2 3">
    <name type="scientific">Dufourea novaeangliae</name>
    <name type="common">Sweat bee</name>
    <dbReference type="NCBI Taxonomy" id="178035"/>
    <lineage>
        <taxon>Eukaryota</taxon>
        <taxon>Metazoa</taxon>
        <taxon>Ecdysozoa</taxon>
        <taxon>Arthropoda</taxon>
        <taxon>Hexapoda</taxon>
        <taxon>Insecta</taxon>
        <taxon>Pterygota</taxon>
        <taxon>Neoptera</taxon>
        <taxon>Endopterygota</taxon>
        <taxon>Hymenoptera</taxon>
        <taxon>Apocrita</taxon>
        <taxon>Aculeata</taxon>
        <taxon>Apoidea</taxon>
        <taxon>Anthophila</taxon>
        <taxon>Halictidae</taxon>
        <taxon>Rophitinae</taxon>
        <taxon>Dufourea</taxon>
    </lineage>
</organism>
<feature type="region of interest" description="Disordered" evidence="1">
    <location>
        <begin position="1"/>
        <end position="27"/>
    </location>
</feature>
<keyword evidence="3" id="KW-1185">Reference proteome</keyword>